<dbReference type="AlphaFoldDB" id="A0A3N4LHL9"/>
<dbReference type="Proteomes" id="UP000267821">
    <property type="component" value="Unassembled WGS sequence"/>
</dbReference>
<name>A0A3N4LHL9_9PEZI</name>
<organism evidence="1 2">
    <name type="scientific">Terfezia boudieri ATCC MYA-4762</name>
    <dbReference type="NCBI Taxonomy" id="1051890"/>
    <lineage>
        <taxon>Eukaryota</taxon>
        <taxon>Fungi</taxon>
        <taxon>Dikarya</taxon>
        <taxon>Ascomycota</taxon>
        <taxon>Pezizomycotina</taxon>
        <taxon>Pezizomycetes</taxon>
        <taxon>Pezizales</taxon>
        <taxon>Pezizaceae</taxon>
        <taxon>Terfezia</taxon>
    </lineage>
</organism>
<reference evidence="1 2" key="1">
    <citation type="journal article" date="2018" name="Nat. Ecol. Evol.">
        <title>Pezizomycetes genomes reveal the molecular basis of ectomycorrhizal truffle lifestyle.</title>
        <authorList>
            <person name="Murat C."/>
            <person name="Payen T."/>
            <person name="Noel B."/>
            <person name="Kuo A."/>
            <person name="Morin E."/>
            <person name="Chen J."/>
            <person name="Kohler A."/>
            <person name="Krizsan K."/>
            <person name="Balestrini R."/>
            <person name="Da Silva C."/>
            <person name="Montanini B."/>
            <person name="Hainaut M."/>
            <person name="Levati E."/>
            <person name="Barry K.W."/>
            <person name="Belfiori B."/>
            <person name="Cichocki N."/>
            <person name="Clum A."/>
            <person name="Dockter R.B."/>
            <person name="Fauchery L."/>
            <person name="Guy J."/>
            <person name="Iotti M."/>
            <person name="Le Tacon F."/>
            <person name="Lindquist E.A."/>
            <person name="Lipzen A."/>
            <person name="Malagnac F."/>
            <person name="Mello A."/>
            <person name="Molinier V."/>
            <person name="Miyauchi S."/>
            <person name="Poulain J."/>
            <person name="Riccioni C."/>
            <person name="Rubini A."/>
            <person name="Sitrit Y."/>
            <person name="Splivallo R."/>
            <person name="Traeger S."/>
            <person name="Wang M."/>
            <person name="Zifcakova L."/>
            <person name="Wipf D."/>
            <person name="Zambonelli A."/>
            <person name="Paolocci F."/>
            <person name="Nowrousian M."/>
            <person name="Ottonello S."/>
            <person name="Baldrian P."/>
            <person name="Spatafora J.W."/>
            <person name="Henrissat B."/>
            <person name="Nagy L.G."/>
            <person name="Aury J.M."/>
            <person name="Wincker P."/>
            <person name="Grigoriev I.V."/>
            <person name="Bonfante P."/>
            <person name="Martin F.M."/>
        </authorList>
    </citation>
    <scope>NUCLEOTIDE SEQUENCE [LARGE SCALE GENOMIC DNA]</scope>
    <source>
        <strain evidence="1 2">ATCC MYA-4762</strain>
    </source>
</reference>
<accession>A0A3N4LHL9</accession>
<protein>
    <submittedName>
        <fullName evidence="1">Uncharacterized protein</fullName>
    </submittedName>
</protein>
<evidence type="ECO:0000313" key="1">
    <source>
        <dbReference type="EMBL" id="RPB22394.1"/>
    </source>
</evidence>
<dbReference type="InParanoid" id="A0A3N4LHL9"/>
<gene>
    <name evidence="1" type="ORF">L211DRAFT_336792</name>
</gene>
<keyword evidence="2" id="KW-1185">Reference proteome</keyword>
<sequence>MLWLTKKKRACRAATYASQLAHRHRMEVPELPVEDLDIEEELEDSDIEETWEI</sequence>
<dbReference type="EMBL" id="ML121552">
    <property type="protein sequence ID" value="RPB22394.1"/>
    <property type="molecule type" value="Genomic_DNA"/>
</dbReference>
<proteinExistence type="predicted"/>
<evidence type="ECO:0000313" key="2">
    <source>
        <dbReference type="Proteomes" id="UP000267821"/>
    </source>
</evidence>